<reference evidence="8 9" key="1">
    <citation type="submission" date="2015-12" db="EMBL/GenBank/DDBJ databases">
        <title>Genome sequence of Tistrella mobilis MCCC 1A02139.</title>
        <authorList>
            <person name="Lu L."/>
            <person name="Lai Q."/>
            <person name="Shao Z."/>
            <person name="Qian P."/>
        </authorList>
    </citation>
    <scope>NUCLEOTIDE SEQUENCE [LARGE SCALE GENOMIC DNA]</scope>
    <source>
        <strain evidence="8 9">MCCC 1A02139</strain>
    </source>
</reference>
<feature type="region of interest" description="Disordered" evidence="5">
    <location>
        <begin position="443"/>
        <end position="465"/>
    </location>
</feature>
<evidence type="ECO:0000256" key="5">
    <source>
        <dbReference type="SAM" id="MobiDB-lite"/>
    </source>
</evidence>
<dbReference type="Gene3D" id="1.25.40.10">
    <property type="entry name" value="Tetratricopeptide repeat domain"/>
    <property type="match status" value="1"/>
</dbReference>
<dbReference type="GO" id="GO:0016020">
    <property type="term" value="C:membrane"/>
    <property type="evidence" value="ECO:0007669"/>
    <property type="project" value="UniProtKB-SubCell"/>
</dbReference>
<comment type="caution">
    <text evidence="8">The sequence shown here is derived from an EMBL/GenBank/DDBJ whole genome shotgun (WGS) entry which is preliminary data.</text>
</comment>
<name>A0A162LFY7_9PROT</name>
<dbReference type="EMBL" id="LPZR01000079">
    <property type="protein sequence ID" value="KYO54813.1"/>
    <property type="molecule type" value="Genomic_DNA"/>
</dbReference>
<evidence type="ECO:0000256" key="1">
    <source>
        <dbReference type="ARBA" id="ARBA00004370"/>
    </source>
</evidence>
<dbReference type="OrthoDB" id="9798343at2"/>
<dbReference type="GeneID" id="97239900"/>
<organism evidence="8 9">
    <name type="scientific">Tistrella mobilis</name>
    <dbReference type="NCBI Taxonomy" id="171437"/>
    <lineage>
        <taxon>Bacteria</taxon>
        <taxon>Pseudomonadati</taxon>
        <taxon>Pseudomonadota</taxon>
        <taxon>Alphaproteobacteria</taxon>
        <taxon>Geminicoccales</taxon>
        <taxon>Geminicoccaceae</taxon>
        <taxon>Tistrella</taxon>
    </lineage>
</organism>
<dbReference type="Pfam" id="PF07219">
    <property type="entry name" value="HemY_N"/>
    <property type="match status" value="1"/>
</dbReference>
<proteinExistence type="predicted"/>
<feature type="region of interest" description="Disordered" evidence="5">
    <location>
        <begin position="220"/>
        <end position="249"/>
    </location>
</feature>
<feature type="compositionally biased region" description="Pro residues" evidence="5">
    <location>
        <begin position="452"/>
        <end position="465"/>
    </location>
</feature>
<gene>
    <name evidence="8" type="ORF">AUP44_03165</name>
</gene>
<comment type="subcellular location">
    <subcellularLocation>
        <location evidence="1">Membrane</location>
    </subcellularLocation>
</comment>
<evidence type="ECO:0000313" key="9">
    <source>
        <dbReference type="Proteomes" id="UP000075787"/>
    </source>
</evidence>
<evidence type="ECO:0000256" key="6">
    <source>
        <dbReference type="SAM" id="Phobius"/>
    </source>
</evidence>
<feature type="compositionally biased region" description="Basic and acidic residues" evidence="5">
    <location>
        <begin position="231"/>
        <end position="249"/>
    </location>
</feature>
<accession>A0A162LFY7</accession>
<evidence type="ECO:0000256" key="2">
    <source>
        <dbReference type="ARBA" id="ARBA00022692"/>
    </source>
</evidence>
<keyword evidence="2 6" id="KW-0812">Transmembrane</keyword>
<dbReference type="InterPro" id="IPR010817">
    <property type="entry name" value="HemY_N"/>
</dbReference>
<feature type="transmembrane region" description="Helical" evidence="6">
    <location>
        <begin position="43"/>
        <end position="73"/>
    </location>
</feature>
<dbReference type="AlphaFoldDB" id="A0A162LFY7"/>
<dbReference type="RefSeq" id="WP_014743601.1">
    <property type="nucleotide sequence ID" value="NZ_CP121045.1"/>
</dbReference>
<keyword evidence="4 6" id="KW-0472">Membrane</keyword>
<feature type="domain" description="HemY N-terminal" evidence="7">
    <location>
        <begin position="26"/>
        <end position="131"/>
    </location>
</feature>
<evidence type="ECO:0000256" key="3">
    <source>
        <dbReference type="ARBA" id="ARBA00022989"/>
    </source>
</evidence>
<evidence type="ECO:0000259" key="7">
    <source>
        <dbReference type="Pfam" id="PF07219"/>
    </source>
</evidence>
<dbReference type="Proteomes" id="UP000075787">
    <property type="component" value="Unassembled WGS sequence"/>
</dbReference>
<evidence type="ECO:0000313" key="8">
    <source>
        <dbReference type="EMBL" id="KYO54813.1"/>
    </source>
</evidence>
<evidence type="ECO:0000256" key="4">
    <source>
        <dbReference type="ARBA" id="ARBA00023136"/>
    </source>
</evidence>
<dbReference type="OMA" id="ERWAPVS"/>
<dbReference type="SUPFAM" id="SSF48452">
    <property type="entry name" value="TPR-like"/>
    <property type="match status" value="1"/>
</dbReference>
<sequence>MIRVILLVLVIIALSLGGAWIADHPGSFSVDWLGWRVETSFAVALAVLVVGLVALAIVVRLLSGLVTGPKSFLRRRAERRRRRGLEAMTRGLAAVAAGDARDARKLSARAERLLDAQPLADMLAAQSAQLAEDPAEAERRWTRMLEHEETAELGLRGLAVMARRQGDGAAAVARAREALAKRPGTRWALETVFEVKLAEGDWAEAEAALTALERHKHLDREESRRRQSALEIERARADSAAGHHDDATTRARTAVKLAPGRPEAAITQVEVAIAAGKLPVARKLIEQNWGAAAHPELGRLYVTLLGGNTTPTERVQRARDLAQIAPTQAESRLLVAETALEAGILGVARDSANKIAVADRDTRAERIAARAAEADGDWQSAAQAWHRAADARPAPGWICSRCNTVHTRWHAVCGSCGSFDTVSWSRPATVPAAMPATTGPAPVVGSAAATPPMDPAAPGRPPAAA</sequence>
<protein>
    <recommendedName>
        <fullName evidence="7">HemY N-terminal domain-containing protein</fullName>
    </recommendedName>
</protein>
<keyword evidence="3 6" id="KW-1133">Transmembrane helix</keyword>
<dbReference type="InterPro" id="IPR011990">
    <property type="entry name" value="TPR-like_helical_dom_sf"/>
</dbReference>